<keyword evidence="1" id="KW-1133">Transmembrane helix</keyword>
<dbReference type="GeneID" id="19942102"/>
<reference evidence="2 3" key="1">
    <citation type="submission" date="2012-04" db="EMBL/GenBank/DDBJ databases">
        <title>The Genome Sequence of Saprolegnia declina VS20.</title>
        <authorList>
            <consortium name="The Broad Institute Genome Sequencing Platform"/>
            <person name="Russ C."/>
            <person name="Nusbaum C."/>
            <person name="Tyler B."/>
            <person name="van West P."/>
            <person name="Dieguez-Uribeondo J."/>
            <person name="de Bruijn I."/>
            <person name="Tripathy S."/>
            <person name="Jiang R."/>
            <person name="Young S.K."/>
            <person name="Zeng Q."/>
            <person name="Gargeya S."/>
            <person name="Fitzgerald M."/>
            <person name="Haas B."/>
            <person name="Abouelleil A."/>
            <person name="Alvarado L."/>
            <person name="Arachchi H.M."/>
            <person name="Berlin A."/>
            <person name="Chapman S.B."/>
            <person name="Goldberg J."/>
            <person name="Griggs A."/>
            <person name="Gujja S."/>
            <person name="Hansen M."/>
            <person name="Howarth C."/>
            <person name="Imamovic A."/>
            <person name="Larimer J."/>
            <person name="McCowen C."/>
            <person name="Montmayeur A."/>
            <person name="Murphy C."/>
            <person name="Neiman D."/>
            <person name="Pearson M."/>
            <person name="Priest M."/>
            <person name="Roberts A."/>
            <person name="Saif S."/>
            <person name="Shea T."/>
            <person name="Sisk P."/>
            <person name="Sykes S."/>
            <person name="Wortman J."/>
            <person name="Nusbaum C."/>
            <person name="Birren B."/>
        </authorList>
    </citation>
    <scope>NUCLEOTIDE SEQUENCE [LARGE SCALE GENOMIC DNA]</scope>
    <source>
        <strain evidence="2 3">VS20</strain>
    </source>
</reference>
<evidence type="ECO:0000313" key="3">
    <source>
        <dbReference type="Proteomes" id="UP000030762"/>
    </source>
</evidence>
<feature type="transmembrane region" description="Helical" evidence="1">
    <location>
        <begin position="31"/>
        <end position="54"/>
    </location>
</feature>
<evidence type="ECO:0000313" key="2">
    <source>
        <dbReference type="EMBL" id="EQC41405.1"/>
    </source>
</evidence>
<evidence type="ECO:0000256" key="1">
    <source>
        <dbReference type="SAM" id="Phobius"/>
    </source>
</evidence>
<keyword evidence="1" id="KW-0812">Transmembrane</keyword>
<dbReference type="RefSeq" id="XP_008605119.1">
    <property type="nucleotide sequence ID" value="XM_008606897.1"/>
</dbReference>
<dbReference type="InParanoid" id="T0R4V9"/>
<name>T0R4V9_SAPDV</name>
<gene>
    <name evidence="2" type="ORF">SDRG_01375</name>
</gene>
<keyword evidence="1" id="KW-0472">Membrane</keyword>
<dbReference type="OrthoDB" id="79490at2759"/>
<feature type="transmembrane region" description="Helical" evidence="1">
    <location>
        <begin position="103"/>
        <end position="128"/>
    </location>
</feature>
<proteinExistence type="predicted"/>
<organism evidence="2 3">
    <name type="scientific">Saprolegnia diclina (strain VS20)</name>
    <dbReference type="NCBI Taxonomy" id="1156394"/>
    <lineage>
        <taxon>Eukaryota</taxon>
        <taxon>Sar</taxon>
        <taxon>Stramenopiles</taxon>
        <taxon>Oomycota</taxon>
        <taxon>Saprolegniomycetes</taxon>
        <taxon>Saprolegniales</taxon>
        <taxon>Saprolegniaceae</taxon>
        <taxon>Saprolegnia</taxon>
    </lineage>
</organism>
<dbReference type="Proteomes" id="UP000030762">
    <property type="component" value="Unassembled WGS sequence"/>
</dbReference>
<accession>T0R4V9</accession>
<protein>
    <submittedName>
        <fullName evidence="2">Uncharacterized protein</fullName>
    </submittedName>
</protein>
<sequence length="196" mass="21724">MAATKLWASVASACLDCDIVALYAELATSPALALTELVNVIALLFVTSVVYTALKVAPAWVAIVPFEYDLGFFILLTLLQYGVYRTRIEDMFAPFLMVYQSTVLWDLLQLAGAAAGLASLAVLCYSNPNELVTVIELFLGPHLTPHVLIYLPVVLHQVFIVLRLAGLLLLLQWMGYVLTLPYVRYRHHTKTHTSTL</sequence>
<feature type="transmembrane region" description="Helical" evidence="1">
    <location>
        <begin position="148"/>
        <end position="171"/>
    </location>
</feature>
<dbReference type="EMBL" id="JH767134">
    <property type="protein sequence ID" value="EQC41405.1"/>
    <property type="molecule type" value="Genomic_DNA"/>
</dbReference>
<feature type="transmembrane region" description="Helical" evidence="1">
    <location>
        <begin position="60"/>
        <end position="83"/>
    </location>
</feature>
<keyword evidence="3" id="KW-1185">Reference proteome</keyword>
<dbReference type="OMA" id="CDIVALY"/>
<dbReference type="AlphaFoldDB" id="T0R4V9"/>
<dbReference type="VEuPathDB" id="FungiDB:SDRG_01375"/>